<name>A0A0B0PAE9_GOSAR</name>
<evidence type="ECO:0000313" key="2">
    <source>
        <dbReference type="EMBL" id="KHG21905.1"/>
    </source>
</evidence>
<proteinExistence type="predicted"/>
<dbReference type="EMBL" id="KN420051">
    <property type="protein sequence ID" value="KHG21905.1"/>
    <property type="molecule type" value="Genomic_DNA"/>
</dbReference>
<feature type="compositionally biased region" description="Basic residues" evidence="1">
    <location>
        <begin position="1"/>
        <end position="17"/>
    </location>
</feature>
<organism evidence="2 3">
    <name type="scientific">Gossypium arboreum</name>
    <name type="common">Tree cotton</name>
    <name type="synonym">Gossypium nanking</name>
    <dbReference type="NCBI Taxonomy" id="29729"/>
    <lineage>
        <taxon>Eukaryota</taxon>
        <taxon>Viridiplantae</taxon>
        <taxon>Streptophyta</taxon>
        <taxon>Embryophyta</taxon>
        <taxon>Tracheophyta</taxon>
        <taxon>Spermatophyta</taxon>
        <taxon>Magnoliopsida</taxon>
        <taxon>eudicotyledons</taxon>
        <taxon>Gunneridae</taxon>
        <taxon>Pentapetalae</taxon>
        <taxon>rosids</taxon>
        <taxon>malvids</taxon>
        <taxon>Malvales</taxon>
        <taxon>Malvaceae</taxon>
        <taxon>Malvoideae</taxon>
        <taxon>Gossypium</taxon>
    </lineage>
</organism>
<sequence>MGQHTKSARPRPPHTGRPHGCVNLAESKHGLITRACPYQTQIESNLEKANFEGS</sequence>
<dbReference type="Proteomes" id="UP000032142">
    <property type="component" value="Unassembled WGS sequence"/>
</dbReference>
<evidence type="ECO:0000313" key="3">
    <source>
        <dbReference type="Proteomes" id="UP000032142"/>
    </source>
</evidence>
<feature type="region of interest" description="Disordered" evidence="1">
    <location>
        <begin position="1"/>
        <end position="21"/>
    </location>
</feature>
<accession>A0A0B0PAE9</accession>
<protein>
    <submittedName>
        <fullName evidence="2">Uncharacterized protein</fullName>
    </submittedName>
</protein>
<evidence type="ECO:0000256" key="1">
    <source>
        <dbReference type="SAM" id="MobiDB-lite"/>
    </source>
</evidence>
<keyword evidence="3" id="KW-1185">Reference proteome</keyword>
<reference evidence="3" key="1">
    <citation type="submission" date="2014-09" db="EMBL/GenBank/DDBJ databases">
        <authorList>
            <person name="Mudge J."/>
            <person name="Ramaraj T."/>
            <person name="Lindquist I.E."/>
            <person name="Bharti A.K."/>
            <person name="Sundararajan A."/>
            <person name="Cameron C.T."/>
            <person name="Woodward J.E."/>
            <person name="May G.D."/>
            <person name="Brubaker C."/>
            <person name="Broadhvest J."/>
            <person name="Wilkins T.A."/>
        </authorList>
    </citation>
    <scope>NUCLEOTIDE SEQUENCE</scope>
    <source>
        <strain evidence="3">cv. AKA8401</strain>
    </source>
</reference>
<gene>
    <name evidence="2" type="ORF">F383_01750</name>
</gene>
<dbReference type="AlphaFoldDB" id="A0A0B0PAE9"/>